<dbReference type="AlphaFoldDB" id="A0A0S3SA83"/>
<protein>
    <submittedName>
        <fullName evidence="1">Uncharacterized protein</fullName>
    </submittedName>
</protein>
<feature type="non-terminal residue" evidence="1">
    <location>
        <position position="1"/>
    </location>
</feature>
<evidence type="ECO:0000313" key="2">
    <source>
        <dbReference type="Proteomes" id="UP000291084"/>
    </source>
</evidence>
<proteinExistence type="predicted"/>
<keyword evidence="2" id="KW-1185">Reference proteome</keyword>
<organism evidence="1 2">
    <name type="scientific">Vigna angularis var. angularis</name>
    <dbReference type="NCBI Taxonomy" id="157739"/>
    <lineage>
        <taxon>Eukaryota</taxon>
        <taxon>Viridiplantae</taxon>
        <taxon>Streptophyta</taxon>
        <taxon>Embryophyta</taxon>
        <taxon>Tracheophyta</taxon>
        <taxon>Spermatophyta</taxon>
        <taxon>Magnoliopsida</taxon>
        <taxon>eudicotyledons</taxon>
        <taxon>Gunneridae</taxon>
        <taxon>Pentapetalae</taxon>
        <taxon>rosids</taxon>
        <taxon>fabids</taxon>
        <taxon>Fabales</taxon>
        <taxon>Fabaceae</taxon>
        <taxon>Papilionoideae</taxon>
        <taxon>50 kb inversion clade</taxon>
        <taxon>NPAAA clade</taxon>
        <taxon>indigoferoid/millettioid clade</taxon>
        <taxon>Phaseoleae</taxon>
        <taxon>Vigna</taxon>
    </lineage>
</organism>
<gene>
    <name evidence="1" type="primary">Vigan.06G083200</name>
    <name evidence="1" type="ORF">VIGAN_06083200</name>
</gene>
<reference evidence="1 2" key="1">
    <citation type="journal article" date="2015" name="Sci. Rep.">
        <title>The power of single molecule real-time sequencing technology in the de novo assembly of a eukaryotic genome.</title>
        <authorList>
            <person name="Sakai H."/>
            <person name="Naito K."/>
            <person name="Ogiso-Tanaka E."/>
            <person name="Takahashi Y."/>
            <person name="Iseki K."/>
            <person name="Muto C."/>
            <person name="Satou K."/>
            <person name="Teruya K."/>
            <person name="Shiroma A."/>
            <person name="Shimoji M."/>
            <person name="Hirano T."/>
            <person name="Itoh T."/>
            <person name="Kaga A."/>
            <person name="Tomooka N."/>
        </authorList>
    </citation>
    <scope>NUCLEOTIDE SEQUENCE [LARGE SCALE GENOMIC DNA]</scope>
    <source>
        <strain evidence="2">cv. Shumari</strain>
    </source>
</reference>
<dbReference type="OrthoDB" id="1886754at2759"/>
<accession>A0A0S3SA83</accession>
<name>A0A0S3SA83_PHAAN</name>
<dbReference type="EMBL" id="AP015039">
    <property type="protein sequence ID" value="BAT89775.1"/>
    <property type="molecule type" value="Genomic_DNA"/>
</dbReference>
<evidence type="ECO:0000313" key="1">
    <source>
        <dbReference type="EMBL" id="BAT89775.1"/>
    </source>
</evidence>
<sequence length="81" mass="9689">GKPVGGFTYFTLFAKEKLQVHRHSLTNSSIVDPFLHNKKIHMYKMNMNKMKIKIFCWKYNNKGHQHTRDHGWLMLLMTNAR</sequence>
<dbReference type="Proteomes" id="UP000291084">
    <property type="component" value="Chromosome 6"/>
</dbReference>